<name>D6ZBR6_SEGRD</name>
<keyword evidence="4" id="KW-1185">Reference proteome</keyword>
<feature type="domain" description="L,D-TPase catalytic" evidence="2">
    <location>
        <begin position="123"/>
        <end position="243"/>
    </location>
</feature>
<evidence type="ECO:0000313" key="3">
    <source>
        <dbReference type="EMBL" id="ADG96893.1"/>
    </source>
</evidence>
<evidence type="ECO:0000259" key="2">
    <source>
        <dbReference type="Pfam" id="PF03734"/>
    </source>
</evidence>
<reference evidence="3 4" key="1">
    <citation type="journal article" date="2010" name="Stand. Genomic Sci.">
        <title>Complete genome sequence of Segniliparus rotundus type strain (CDC 1076).</title>
        <authorList>
            <person name="Sikorski J."/>
            <person name="Lapidus A."/>
            <person name="Copeland A."/>
            <person name="Misra M."/>
            <person name="Glavina Del Rio T."/>
            <person name="Nolan M."/>
            <person name="Lucas S."/>
            <person name="Chen F."/>
            <person name="Tice H."/>
            <person name="Cheng J.F."/>
            <person name="Jando M."/>
            <person name="Schneider S."/>
            <person name="Bruce D."/>
            <person name="Goodwin L."/>
            <person name="Pitluck S."/>
            <person name="Liolios K."/>
            <person name="Mikhailova N."/>
            <person name="Pati A."/>
            <person name="Ivanova N."/>
            <person name="Mavromatis K."/>
            <person name="Chen A."/>
            <person name="Palaniappan K."/>
            <person name="Chertkov O."/>
            <person name="Land M."/>
            <person name="Hauser L."/>
            <person name="Chang Y.J."/>
            <person name="Jeffries C.D."/>
            <person name="Brettin T."/>
            <person name="Detter J.C."/>
            <person name="Han C."/>
            <person name="Rohde M."/>
            <person name="Goker M."/>
            <person name="Bristow J."/>
            <person name="Eisen J.A."/>
            <person name="Markowitz V."/>
            <person name="Hugenholtz P."/>
            <person name="Kyrpides N.C."/>
            <person name="Klenk H.P."/>
        </authorList>
    </citation>
    <scope>NUCLEOTIDE SEQUENCE [LARGE SCALE GENOMIC DNA]</scope>
    <source>
        <strain evidence="4">ATCC BAA-972 / CDC 1076 / CIP 108378 / DSM 44985 / JCM 13578</strain>
    </source>
</reference>
<dbReference type="eggNOG" id="COG3786">
    <property type="taxonomic scope" value="Bacteria"/>
</dbReference>
<proteinExistence type="predicted"/>
<dbReference type="KEGG" id="srt:Srot_0406"/>
<feature type="region of interest" description="Disordered" evidence="1">
    <location>
        <begin position="1"/>
        <end position="25"/>
    </location>
</feature>
<dbReference type="InterPro" id="IPR005490">
    <property type="entry name" value="LD_TPept_cat_dom"/>
</dbReference>
<dbReference type="Pfam" id="PF03734">
    <property type="entry name" value="YkuD"/>
    <property type="match status" value="1"/>
</dbReference>
<dbReference type="PANTHER" id="PTHR38589">
    <property type="entry name" value="BLR0621 PROTEIN"/>
    <property type="match status" value="1"/>
</dbReference>
<dbReference type="EMBL" id="CP001958">
    <property type="protein sequence ID" value="ADG96893.1"/>
    <property type="molecule type" value="Genomic_DNA"/>
</dbReference>
<dbReference type="Proteomes" id="UP000002247">
    <property type="component" value="Chromosome"/>
</dbReference>
<dbReference type="STRING" id="640132.Srot_0406"/>
<evidence type="ECO:0000313" key="4">
    <source>
        <dbReference type="Proteomes" id="UP000002247"/>
    </source>
</evidence>
<dbReference type="AlphaFoldDB" id="D6ZBR6"/>
<evidence type="ECO:0000256" key="1">
    <source>
        <dbReference type="SAM" id="MobiDB-lite"/>
    </source>
</evidence>
<protein>
    <submittedName>
        <fullName evidence="3">ErfK/YbiS/YcfS/YnhG family protein</fullName>
    </submittedName>
</protein>
<accession>D6ZBR6</accession>
<gene>
    <name evidence="3" type="ordered locus">Srot_0406</name>
</gene>
<dbReference type="PANTHER" id="PTHR38589:SF1">
    <property type="entry name" value="BLR0621 PROTEIN"/>
    <property type="match status" value="1"/>
</dbReference>
<dbReference type="GO" id="GO:0016740">
    <property type="term" value="F:transferase activity"/>
    <property type="evidence" value="ECO:0007669"/>
    <property type="project" value="InterPro"/>
</dbReference>
<dbReference type="HOGENOM" id="CLU_068009_2_1_11"/>
<sequence length="250" mass="25704">MTLPPGTLDYKDVTAHSSQARGASAPRPRLLTRALLALAGTVAAVPLAAAADSAPSLAGSPPWFANQVGGAQQVVAVAGDQTGHANVEVWGKYNGQWWSMTGPLSGHIGSAGVADVASEDVPATPTGVFSLPWAFGTEPAPATALPYHRTGPNDWWVADVNSPLYNQFQTCAPGSCPFNESKSERLDVPAYALAVVIGVNPQHVPGAGSAYFLHLDGDGPTAGCVAISEADLRSLITWLRPGAVMAVQGS</sequence>
<organism evidence="3 4">
    <name type="scientific">Segniliparus rotundus (strain ATCC BAA-972 / CDC 1076 / CIP 108378 / DSM 44985 / JCM 13578)</name>
    <dbReference type="NCBI Taxonomy" id="640132"/>
    <lineage>
        <taxon>Bacteria</taxon>
        <taxon>Bacillati</taxon>
        <taxon>Actinomycetota</taxon>
        <taxon>Actinomycetes</taxon>
        <taxon>Mycobacteriales</taxon>
        <taxon>Segniliparaceae</taxon>
        <taxon>Segniliparus</taxon>
    </lineage>
</organism>